<name>A0A814ZGL0_9BILA</name>
<reference evidence="2" key="1">
    <citation type="submission" date="2021-02" db="EMBL/GenBank/DDBJ databases">
        <authorList>
            <person name="Nowell W R."/>
        </authorList>
    </citation>
    <scope>NUCLEOTIDE SEQUENCE</scope>
</reference>
<dbReference type="Proteomes" id="UP000681722">
    <property type="component" value="Unassembled WGS sequence"/>
</dbReference>
<accession>A0A814ZGL0</accession>
<dbReference type="OrthoDB" id="10046731at2759"/>
<feature type="compositionally biased region" description="Polar residues" evidence="1">
    <location>
        <begin position="293"/>
        <end position="313"/>
    </location>
</feature>
<organism evidence="2 4">
    <name type="scientific">Didymodactylos carnosus</name>
    <dbReference type="NCBI Taxonomy" id="1234261"/>
    <lineage>
        <taxon>Eukaryota</taxon>
        <taxon>Metazoa</taxon>
        <taxon>Spiralia</taxon>
        <taxon>Gnathifera</taxon>
        <taxon>Rotifera</taxon>
        <taxon>Eurotatoria</taxon>
        <taxon>Bdelloidea</taxon>
        <taxon>Philodinida</taxon>
        <taxon>Philodinidae</taxon>
        <taxon>Didymodactylos</taxon>
    </lineage>
</organism>
<evidence type="ECO:0000313" key="4">
    <source>
        <dbReference type="Proteomes" id="UP000663829"/>
    </source>
</evidence>
<evidence type="ECO:0000256" key="1">
    <source>
        <dbReference type="SAM" id="MobiDB-lite"/>
    </source>
</evidence>
<proteinExistence type="predicted"/>
<gene>
    <name evidence="2" type="ORF">GPM918_LOCUS25677</name>
    <name evidence="3" type="ORF">SRO942_LOCUS25703</name>
</gene>
<evidence type="ECO:0000313" key="3">
    <source>
        <dbReference type="EMBL" id="CAF4004678.1"/>
    </source>
</evidence>
<feature type="compositionally biased region" description="Polar residues" evidence="1">
    <location>
        <begin position="369"/>
        <end position="391"/>
    </location>
</feature>
<dbReference type="AlphaFoldDB" id="A0A814ZGL0"/>
<feature type="region of interest" description="Disordered" evidence="1">
    <location>
        <begin position="282"/>
        <end position="321"/>
    </location>
</feature>
<feature type="region of interest" description="Disordered" evidence="1">
    <location>
        <begin position="206"/>
        <end position="232"/>
    </location>
</feature>
<feature type="region of interest" description="Disordered" evidence="1">
    <location>
        <begin position="351"/>
        <end position="391"/>
    </location>
</feature>
<dbReference type="Proteomes" id="UP000663829">
    <property type="component" value="Unassembled WGS sequence"/>
</dbReference>
<sequence>MWVDPPSVDVSPSLLTRPQQQCFPSPHFTIPFPPPLVCSSTLQPSFSISNSIVAPKTLSFVYQPGVGLYDKKLAVQQESKDEDFRISIIGSPLHTIETTTGDVDERFNIRNESEMSLEIKTNFTDDSVMSTSLMGSSPNMTFESDTDHRWEVAPLSSISVQQQPTIKTTTISSSHPNYYKSCLRRQNEQQHIPTLHLSRIPETILGQQTSPRSSSIIVPVSPPSSIHTQLSTTSQQLFIDDEEFNETPPSSPRVKNSILIKRKSNESYDSSPQSYMTNLDKHIESSQSEQKRSPPSATFDTTSDMPTNSSSNTHYHQHHHHHHVQMFNIQNSSINISTEENNLQSVVNLNTSSSQEQTTTEQSSTNNNYEWNKQEMQNGRYFQQTTPRLTD</sequence>
<dbReference type="EMBL" id="CAJNOQ010010053">
    <property type="protein sequence ID" value="CAF1241408.1"/>
    <property type="molecule type" value="Genomic_DNA"/>
</dbReference>
<feature type="compositionally biased region" description="Low complexity" evidence="1">
    <location>
        <begin position="351"/>
        <end position="368"/>
    </location>
</feature>
<keyword evidence="4" id="KW-1185">Reference proteome</keyword>
<feature type="compositionally biased region" description="Low complexity" evidence="1">
    <location>
        <begin position="210"/>
        <end position="226"/>
    </location>
</feature>
<evidence type="ECO:0000313" key="2">
    <source>
        <dbReference type="EMBL" id="CAF1241408.1"/>
    </source>
</evidence>
<comment type="caution">
    <text evidence="2">The sequence shown here is derived from an EMBL/GenBank/DDBJ whole genome shotgun (WGS) entry which is preliminary data.</text>
</comment>
<protein>
    <submittedName>
        <fullName evidence="2">Uncharacterized protein</fullName>
    </submittedName>
</protein>
<feature type="compositionally biased region" description="Basic and acidic residues" evidence="1">
    <location>
        <begin position="282"/>
        <end position="292"/>
    </location>
</feature>
<dbReference type="EMBL" id="CAJOBC010010649">
    <property type="protein sequence ID" value="CAF4004678.1"/>
    <property type="molecule type" value="Genomic_DNA"/>
</dbReference>